<protein>
    <submittedName>
        <fullName evidence="3">Helix-turn-helix domain-containing protein</fullName>
    </submittedName>
</protein>
<dbReference type="SUPFAM" id="SSF47413">
    <property type="entry name" value="lambda repressor-like DNA-binding domains"/>
    <property type="match status" value="1"/>
</dbReference>
<dbReference type="InterPro" id="IPR010982">
    <property type="entry name" value="Lambda_DNA-bd_dom_sf"/>
</dbReference>
<sequence length="82" mass="9484">MATNKWGKRIKAFRKLKGYTQVRLADELGISVSQLGELERGTKMPTTQKLELIAEHLHVSLEELQPNTTDFEETKQVEHRSY</sequence>
<name>A0ABY4GHZ9_9BACI</name>
<dbReference type="CDD" id="cd00093">
    <property type="entry name" value="HTH_XRE"/>
    <property type="match status" value="1"/>
</dbReference>
<keyword evidence="4" id="KW-1185">Reference proteome</keyword>
<organism evidence="3 4">
    <name type="scientific">Gracilibacillus salinarum</name>
    <dbReference type="NCBI Taxonomy" id="2932255"/>
    <lineage>
        <taxon>Bacteria</taxon>
        <taxon>Bacillati</taxon>
        <taxon>Bacillota</taxon>
        <taxon>Bacilli</taxon>
        <taxon>Bacillales</taxon>
        <taxon>Bacillaceae</taxon>
        <taxon>Gracilibacillus</taxon>
    </lineage>
</organism>
<proteinExistence type="predicted"/>
<evidence type="ECO:0000259" key="2">
    <source>
        <dbReference type="PROSITE" id="PS50943"/>
    </source>
</evidence>
<keyword evidence="1" id="KW-0238">DNA-binding</keyword>
<dbReference type="Proteomes" id="UP000831537">
    <property type="component" value="Chromosome"/>
</dbReference>
<dbReference type="RefSeq" id="WP_244741131.1">
    <property type="nucleotide sequence ID" value="NZ_CP095071.1"/>
</dbReference>
<dbReference type="EMBL" id="CP095071">
    <property type="protein sequence ID" value="UOQ83877.1"/>
    <property type="molecule type" value="Genomic_DNA"/>
</dbReference>
<feature type="domain" description="HTH cro/C1-type" evidence="2">
    <location>
        <begin position="10"/>
        <end position="64"/>
    </location>
</feature>
<dbReference type="Gene3D" id="1.10.260.40">
    <property type="entry name" value="lambda repressor-like DNA-binding domains"/>
    <property type="match status" value="1"/>
</dbReference>
<evidence type="ECO:0000313" key="4">
    <source>
        <dbReference type="Proteomes" id="UP000831537"/>
    </source>
</evidence>
<evidence type="ECO:0000256" key="1">
    <source>
        <dbReference type="ARBA" id="ARBA00023125"/>
    </source>
</evidence>
<accession>A0ABY4GHZ9</accession>
<gene>
    <name evidence="3" type="ORF">MUN87_14105</name>
</gene>
<dbReference type="InterPro" id="IPR001387">
    <property type="entry name" value="Cro/C1-type_HTH"/>
</dbReference>
<dbReference type="PROSITE" id="PS50943">
    <property type="entry name" value="HTH_CROC1"/>
    <property type="match status" value="1"/>
</dbReference>
<dbReference type="Pfam" id="PF01381">
    <property type="entry name" value="HTH_3"/>
    <property type="match status" value="1"/>
</dbReference>
<dbReference type="PANTHER" id="PTHR46797">
    <property type="entry name" value="HTH-TYPE TRANSCRIPTIONAL REGULATOR"/>
    <property type="match status" value="1"/>
</dbReference>
<dbReference type="InterPro" id="IPR050807">
    <property type="entry name" value="TransReg_Diox_bact_type"/>
</dbReference>
<dbReference type="PANTHER" id="PTHR46797:SF1">
    <property type="entry name" value="METHYLPHOSPHONATE SYNTHASE"/>
    <property type="match status" value="1"/>
</dbReference>
<evidence type="ECO:0000313" key="3">
    <source>
        <dbReference type="EMBL" id="UOQ83877.1"/>
    </source>
</evidence>
<dbReference type="SMART" id="SM00530">
    <property type="entry name" value="HTH_XRE"/>
    <property type="match status" value="1"/>
</dbReference>
<reference evidence="3 4" key="1">
    <citation type="submission" date="2022-04" db="EMBL/GenBank/DDBJ databases">
        <title>Gracilibacillus sp. isolated from saltern.</title>
        <authorList>
            <person name="Won M."/>
            <person name="Lee C.-M."/>
            <person name="Woen H.-Y."/>
            <person name="Kwon S.-W."/>
        </authorList>
    </citation>
    <scope>NUCLEOTIDE SEQUENCE [LARGE SCALE GENOMIC DNA]</scope>
    <source>
        <strain evidence="3 4">SSPM10-3</strain>
    </source>
</reference>